<evidence type="ECO:0000256" key="1">
    <source>
        <dbReference type="SAM" id="MobiDB-lite"/>
    </source>
</evidence>
<keyword evidence="3" id="KW-1185">Reference proteome</keyword>
<feature type="region of interest" description="Disordered" evidence="1">
    <location>
        <begin position="1"/>
        <end position="21"/>
    </location>
</feature>
<dbReference type="EMBL" id="ML769996">
    <property type="protein sequence ID" value="KAE9385348.1"/>
    <property type="molecule type" value="Genomic_DNA"/>
</dbReference>
<reference evidence="2" key="1">
    <citation type="journal article" date="2019" name="Environ. Microbiol.">
        <title>Fungal ecological strategies reflected in gene transcription - a case study of two litter decomposers.</title>
        <authorList>
            <person name="Barbi F."/>
            <person name="Kohler A."/>
            <person name="Barry K."/>
            <person name="Baskaran P."/>
            <person name="Daum C."/>
            <person name="Fauchery L."/>
            <person name="Ihrmark K."/>
            <person name="Kuo A."/>
            <person name="LaButti K."/>
            <person name="Lipzen A."/>
            <person name="Morin E."/>
            <person name="Grigoriev I.V."/>
            <person name="Henrissat B."/>
            <person name="Lindahl B."/>
            <person name="Martin F."/>
        </authorList>
    </citation>
    <scope>NUCLEOTIDE SEQUENCE</scope>
    <source>
        <strain evidence="2">JB14</strain>
    </source>
</reference>
<accession>A0A6A4GIN9</accession>
<proteinExistence type="predicted"/>
<evidence type="ECO:0000313" key="2">
    <source>
        <dbReference type="EMBL" id="KAE9385348.1"/>
    </source>
</evidence>
<sequence length="152" mass="17808">MPREHTRSTIKKSKRMDAEQANVTKGKRIDYLRWNRRKGALFSSVCYPIVSWHKILTHPLIIIPNYRNKAAYNAQNKQRMRKNRAGLKDNEKAGLQECLRASSRKNRTEILQKAKDKLMSAHMQKFGRDAIWWYKLRNGSLRAGLPEEDVEG</sequence>
<protein>
    <submittedName>
        <fullName evidence="2">Uncharacterized protein</fullName>
    </submittedName>
</protein>
<dbReference type="Proteomes" id="UP000799118">
    <property type="component" value="Unassembled WGS sequence"/>
</dbReference>
<evidence type="ECO:0000313" key="3">
    <source>
        <dbReference type="Proteomes" id="UP000799118"/>
    </source>
</evidence>
<gene>
    <name evidence="2" type="ORF">BT96DRAFT_949905</name>
</gene>
<name>A0A6A4GIN9_9AGAR</name>
<dbReference type="AlphaFoldDB" id="A0A6A4GIN9"/>
<organism evidence="2 3">
    <name type="scientific">Gymnopus androsaceus JB14</name>
    <dbReference type="NCBI Taxonomy" id="1447944"/>
    <lineage>
        <taxon>Eukaryota</taxon>
        <taxon>Fungi</taxon>
        <taxon>Dikarya</taxon>
        <taxon>Basidiomycota</taxon>
        <taxon>Agaricomycotina</taxon>
        <taxon>Agaricomycetes</taxon>
        <taxon>Agaricomycetidae</taxon>
        <taxon>Agaricales</taxon>
        <taxon>Marasmiineae</taxon>
        <taxon>Omphalotaceae</taxon>
        <taxon>Gymnopus</taxon>
    </lineage>
</organism>